<evidence type="ECO:0000313" key="19">
    <source>
        <dbReference type="Proteomes" id="UP000182975"/>
    </source>
</evidence>
<dbReference type="GO" id="GO:0009002">
    <property type="term" value="F:serine-type D-Ala-D-Ala carboxypeptidase activity"/>
    <property type="evidence" value="ECO:0007669"/>
    <property type="project" value="InterPro"/>
</dbReference>
<evidence type="ECO:0000256" key="9">
    <source>
        <dbReference type="ARBA" id="ARBA00022960"/>
    </source>
</evidence>
<dbReference type="GO" id="GO:0005886">
    <property type="term" value="C:plasma membrane"/>
    <property type="evidence" value="ECO:0007669"/>
    <property type="project" value="UniProtKB-SubCell"/>
</dbReference>
<evidence type="ECO:0000256" key="5">
    <source>
        <dbReference type="ARBA" id="ARBA00022519"/>
    </source>
</evidence>
<protein>
    <submittedName>
        <fullName evidence="18">Penicillin-binding protein 2</fullName>
    </submittedName>
</protein>
<keyword evidence="19" id="KW-1185">Reference proteome</keyword>
<feature type="domain" description="Penicillin-binding protein transpeptidase" evidence="16">
    <location>
        <begin position="341"/>
        <end position="661"/>
    </location>
</feature>
<name>A0A172RYN5_9ACTN</name>
<evidence type="ECO:0000256" key="1">
    <source>
        <dbReference type="ARBA" id="ARBA00004167"/>
    </source>
</evidence>
<dbReference type="Pfam" id="PF03717">
    <property type="entry name" value="PBP_dimer"/>
    <property type="match status" value="1"/>
</dbReference>
<sequence>MLAAIIAGIATLVLVIVVAVLVARRMGNRSRDKVATSREIHSIDTYGVAPEKHKTGFGTSGHTEVSTSKTASGSTGEAITSRFVTMGILAAAVFGSLIAKLFSMQVLQSDEYSSQASQNLYSTVYTPAPRGVIYDCDGLALVSNRSNYTVLASSDVASDYDTVRRLSALLGIPFQVVRQRILDSTSGAQSMRVVASDVTLRNIAFISEHASAFPNVTCEMRTSRSYPYGALAAHILGYTGTASSEDFENETAGQNLQSGDSVGKSGVEYTYENLLSGDHGTRTLLTDAQGNVQSVVSETAPLRGNDIYLTIRGPVQKVADDALREYLAPDGRLGSANATGGAVVCLDATNGEVVAMASYPTFTPESFIGGISQDMWDEFNTEESHYPLMDRAVAGTYPAASTFKAFTSMAALTNGVASSSSDWTCTGTWTGFGSSYAQKCWKTAGHGTLNLVDGIANSCDVVFYEIAKNFYESGTLSETAMQDYICEYGFGAKTGIDLSGEATGRVPTPTWKSEYFKDAPEEAVWQGGDMTNMAIGQGYVLITPLQNAAAYCGIATGKVYRPHVLREVRNSLGETVLKYEPEVIAEPTMSAEHIATVREGLRKVMTLNNYDSNYFSGCGFEMAGKTGTAEVSGKKDYSWFCCYAPYDNPKYVCACLAEQGVSAANNCIPIVSEVLQAAIAYDNGSLTADSMGTVTGAYTVVESSSTDTTSSRGD</sequence>
<evidence type="ECO:0000256" key="4">
    <source>
        <dbReference type="ARBA" id="ARBA00022475"/>
    </source>
</evidence>
<keyword evidence="4" id="KW-1003">Cell membrane</keyword>
<dbReference type="InterPro" id="IPR050515">
    <property type="entry name" value="Beta-lactam/transpept"/>
</dbReference>
<keyword evidence="11 15" id="KW-1133">Transmembrane helix</keyword>
<comment type="subcellular location">
    <subcellularLocation>
        <location evidence="2">Cell membrane</location>
    </subcellularLocation>
    <subcellularLocation>
        <location evidence="1">Membrane</location>
        <topology evidence="1">Single-pass membrane protein</topology>
    </subcellularLocation>
</comment>
<proteinExistence type="inferred from homology"/>
<gene>
    <name evidence="18" type="ORF">SAMN02910314_00867</name>
</gene>
<evidence type="ECO:0000256" key="3">
    <source>
        <dbReference type="ARBA" id="ARBA00007171"/>
    </source>
</evidence>
<keyword evidence="7 15" id="KW-0812">Transmembrane</keyword>
<dbReference type="GO" id="GO:0006508">
    <property type="term" value="P:proteolysis"/>
    <property type="evidence" value="ECO:0007669"/>
    <property type="project" value="UniProtKB-KW"/>
</dbReference>
<feature type="transmembrane region" description="Helical" evidence="15">
    <location>
        <begin position="6"/>
        <end position="23"/>
    </location>
</feature>
<dbReference type="GO" id="GO:0071972">
    <property type="term" value="F:peptidoglycan L,D-transpeptidase activity"/>
    <property type="evidence" value="ECO:0007669"/>
    <property type="project" value="TreeGrafter"/>
</dbReference>
<reference evidence="19" key="1">
    <citation type="submission" date="2016-10" db="EMBL/GenBank/DDBJ databases">
        <authorList>
            <person name="Varghese N."/>
        </authorList>
    </citation>
    <scope>NUCLEOTIDE SEQUENCE [LARGE SCALE GENOMIC DNA]</scope>
    <source>
        <strain evidence="19">DSM 21843</strain>
    </source>
</reference>
<keyword evidence="8" id="KW-0378">Hydrolase</keyword>
<dbReference type="InterPro" id="IPR017790">
    <property type="entry name" value="Penicillin-binding_protein_2"/>
</dbReference>
<feature type="region of interest" description="Disordered" evidence="14">
    <location>
        <begin position="51"/>
        <end position="71"/>
    </location>
</feature>
<dbReference type="GO" id="GO:0009252">
    <property type="term" value="P:peptidoglycan biosynthetic process"/>
    <property type="evidence" value="ECO:0007669"/>
    <property type="project" value="UniProtKB-KW"/>
</dbReference>
<keyword evidence="5" id="KW-0997">Cell inner membrane</keyword>
<evidence type="ECO:0000256" key="2">
    <source>
        <dbReference type="ARBA" id="ARBA00004236"/>
    </source>
</evidence>
<feature type="transmembrane region" description="Helical" evidence="15">
    <location>
        <begin position="83"/>
        <end position="102"/>
    </location>
</feature>
<dbReference type="InterPro" id="IPR001460">
    <property type="entry name" value="PCN-bd_Tpept"/>
</dbReference>
<feature type="compositionally biased region" description="Polar residues" evidence="14">
    <location>
        <begin position="60"/>
        <end position="71"/>
    </location>
</feature>
<evidence type="ECO:0000256" key="15">
    <source>
        <dbReference type="SAM" id="Phobius"/>
    </source>
</evidence>
<keyword evidence="13" id="KW-0961">Cell wall biogenesis/degradation</keyword>
<dbReference type="RefSeq" id="WP_066662911.1">
    <property type="nucleotide sequence ID" value="NZ_CP011402.1"/>
</dbReference>
<organism evidence="18 19">
    <name type="scientific">Denitrobacterium detoxificans</name>
    <dbReference type="NCBI Taxonomy" id="79604"/>
    <lineage>
        <taxon>Bacteria</taxon>
        <taxon>Bacillati</taxon>
        <taxon>Actinomycetota</taxon>
        <taxon>Coriobacteriia</taxon>
        <taxon>Eggerthellales</taxon>
        <taxon>Eggerthellaceae</taxon>
        <taxon>Denitrobacterium</taxon>
    </lineage>
</organism>
<keyword evidence="6" id="KW-0645">Protease</keyword>
<dbReference type="GO" id="GO:0008658">
    <property type="term" value="F:penicillin binding"/>
    <property type="evidence" value="ECO:0007669"/>
    <property type="project" value="InterPro"/>
</dbReference>
<dbReference type="Proteomes" id="UP000182975">
    <property type="component" value="Unassembled WGS sequence"/>
</dbReference>
<dbReference type="Pfam" id="PF00905">
    <property type="entry name" value="Transpeptidase"/>
    <property type="match status" value="1"/>
</dbReference>
<dbReference type="PATRIC" id="fig|79604.3.peg.1318"/>
<dbReference type="InterPro" id="IPR036138">
    <property type="entry name" value="PBP_dimer_sf"/>
</dbReference>
<evidence type="ECO:0000256" key="12">
    <source>
        <dbReference type="ARBA" id="ARBA00023136"/>
    </source>
</evidence>
<dbReference type="SUPFAM" id="SSF56601">
    <property type="entry name" value="beta-lactamase/transpeptidase-like"/>
    <property type="match status" value="1"/>
</dbReference>
<dbReference type="PANTHER" id="PTHR30627">
    <property type="entry name" value="PEPTIDOGLYCAN D,D-TRANSPEPTIDASE"/>
    <property type="match status" value="1"/>
</dbReference>
<evidence type="ECO:0000259" key="16">
    <source>
        <dbReference type="Pfam" id="PF00905"/>
    </source>
</evidence>
<dbReference type="Gene3D" id="3.40.710.10">
    <property type="entry name" value="DD-peptidase/beta-lactamase superfamily"/>
    <property type="match status" value="1"/>
</dbReference>
<dbReference type="EMBL" id="FOEC01000004">
    <property type="protein sequence ID" value="SEO68848.1"/>
    <property type="molecule type" value="Genomic_DNA"/>
</dbReference>
<feature type="domain" description="Penicillin-binding protein dimerisation" evidence="17">
    <location>
        <begin position="126"/>
        <end position="295"/>
    </location>
</feature>
<evidence type="ECO:0000256" key="11">
    <source>
        <dbReference type="ARBA" id="ARBA00022989"/>
    </source>
</evidence>
<evidence type="ECO:0000256" key="10">
    <source>
        <dbReference type="ARBA" id="ARBA00022984"/>
    </source>
</evidence>
<dbReference type="GO" id="GO:0008360">
    <property type="term" value="P:regulation of cell shape"/>
    <property type="evidence" value="ECO:0007669"/>
    <property type="project" value="UniProtKB-KW"/>
</dbReference>
<evidence type="ECO:0000256" key="14">
    <source>
        <dbReference type="SAM" id="MobiDB-lite"/>
    </source>
</evidence>
<dbReference type="NCBIfam" id="TIGR03423">
    <property type="entry name" value="pbp2_mrdA"/>
    <property type="match status" value="1"/>
</dbReference>
<dbReference type="GO" id="GO:0071555">
    <property type="term" value="P:cell wall organization"/>
    <property type="evidence" value="ECO:0007669"/>
    <property type="project" value="UniProtKB-KW"/>
</dbReference>
<keyword evidence="10" id="KW-0573">Peptidoglycan synthesis</keyword>
<keyword evidence="9" id="KW-0133">Cell shape</keyword>
<dbReference type="AlphaFoldDB" id="A0A172RYN5"/>
<evidence type="ECO:0000313" key="18">
    <source>
        <dbReference type="EMBL" id="SEO68848.1"/>
    </source>
</evidence>
<dbReference type="InterPro" id="IPR012338">
    <property type="entry name" value="Beta-lactam/transpept-like"/>
</dbReference>
<comment type="similarity">
    <text evidence="3">Belongs to the transpeptidase family.</text>
</comment>
<dbReference type="Gene3D" id="3.90.1310.10">
    <property type="entry name" value="Penicillin-binding protein 2a (Domain 2)"/>
    <property type="match status" value="1"/>
</dbReference>
<dbReference type="KEGG" id="ddt:AAY81_06510"/>
<keyword evidence="12 15" id="KW-0472">Membrane</keyword>
<dbReference type="SUPFAM" id="SSF56519">
    <property type="entry name" value="Penicillin binding protein dimerisation domain"/>
    <property type="match status" value="1"/>
</dbReference>
<dbReference type="PANTHER" id="PTHR30627:SF2">
    <property type="entry name" value="PEPTIDOGLYCAN D,D-TRANSPEPTIDASE MRDA"/>
    <property type="match status" value="1"/>
</dbReference>
<evidence type="ECO:0000256" key="7">
    <source>
        <dbReference type="ARBA" id="ARBA00022692"/>
    </source>
</evidence>
<evidence type="ECO:0000256" key="13">
    <source>
        <dbReference type="ARBA" id="ARBA00023316"/>
    </source>
</evidence>
<dbReference type="OrthoDB" id="9766847at2"/>
<accession>A0A172RYN5</accession>
<dbReference type="STRING" id="79604.AAY81_06510"/>
<evidence type="ECO:0000256" key="6">
    <source>
        <dbReference type="ARBA" id="ARBA00022670"/>
    </source>
</evidence>
<evidence type="ECO:0000259" key="17">
    <source>
        <dbReference type="Pfam" id="PF03717"/>
    </source>
</evidence>
<dbReference type="InterPro" id="IPR005311">
    <property type="entry name" value="PBP_dimer"/>
</dbReference>
<evidence type="ECO:0000256" key="8">
    <source>
        <dbReference type="ARBA" id="ARBA00022801"/>
    </source>
</evidence>